<proteinExistence type="inferred from homology"/>
<feature type="domain" description="Ketosynthase family 3 (KS3)" evidence="12">
    <location>
        <begin position="2"/>
        <end position="422"/>
    </location>
</feature>
<evidence type="ECO:0000256" key="11">
    <source>
        <dbReference type="RuleBase" id="RU003694"/>
    </source>
</evidence>
<dbReference type="Pfam" id="PF02801">
    <property type="entry name" value="Ketoacyl-synt_C"/>
    <property type="match status" value="1"/>
</dbReference>
<evidence type="ECO:0000256" key="2">
    <source>
        <dbReference type="ARBA" id="ARBA00008467"/>
    </source>
</evidence>
<dbReference type="InterPro" id="IPR018201">
    <property type="entry name" value="Ketoacyl_synth_AS"/>
</dbReference>
<comment type="pathway">
    <text evidence="1">Lipid metabolism; fatty acid biosynthesis.</text>
</comment>
<sequence>MARRVVVTGLGLVTPLGVGVNTVWKNLLQGQCGIISLAQNEAYNNVPVRIAAMVPRGEEPGQFNPADWLDRGDERTMATFTQYALAAARQAIQDAQWLPTSDHEKERTGVCIGSGMGSFDDIVSASLAFHQGGARKVSPMFVPRILANMAAGHVTIKYGFQGPNHAVSTACTTGAHAIGDAMRFIQYGDADVMVAGGTEASVHPLAISGFARAKSLAAGYEDRPSEASRPFDKDRNGFVMGEGAGVVVLEEYEHAKRRGATIYAELKGYGLSGDANHMTAPPASGQGAIHSMRRALHHANLDPSDIDYVNAHATSTPVGDAAENQAIKTVFAGNTNTLAVSSTKGATGHLLGAAGAVEAIFTILAVNKDTLPPTLNLNEPTDPEQFNLNYVPSKPQYNRPVRAALTNSFGFGGTNATLCFTKTAE</sequence>
<evidence type="ECO:0000256" key="8">
    <source>
        <dbReference type="ARBA" id="ARBA00023315"/>
    </source>
</evidence>
<dbReference type="InterPro" id="IPR014031">
    <property type="entry name" value="Ketoacyl_synth_C"/>
</dbReference>
<dbReference type="SUPFAM" id="SSF53901">
    <property type="entry name" value="Thiolase-like"/>
    <property type="match status" value="2"/>
</dbReference>
<dbReference type="Pfam" id="PF00109">
    <property type="entry name" value="ketoacyl-synt"/>
    <property type="match status" value="1"/>
</dbReference>
<dbReference type="GO" id="GO:0006633">
    <property type="term" value="P:fatty acid biosynthetic process"/>
    <property type="evidence" value="ECO:0007669"/>
    <property type="project" value="UniProtKB-KW"/>
</dbReference>
<dbReference type="PROSITE" id="PS52004">
    <property type="entry name" value="KS3_2"/>
    <property type="match status" value="1"/>
</dbReference>
<dbReference type="PIRSF" id="PIRSF000447">
    <property type="entry name" value="KAS_II"/>
    <property type="match status" value="1"/>
</dbReference>
<dbReference type="InterPro" id="IPR000794">
    <property type="entry name" value="Beta-ketoacyl_synthase"/>
</dbReference>
<dbReference type="GO" id="GO:0004315">
    <property type="term" value="F:3-oxoacyl-[acyl-carrier-protein] synthase activity"/>
    <property type="evidence" value="ECO:0007669"/>
    <property type="project" value="InterPro"/>
</dbReference>
<dbReference type="InterPro" id="IPR016039">
    <property type="entry name" value="Thiolase-like"/>
</dbReference>
<dbReference type="PANTHER" id="PTHR11712">
    <property type="entry name" value="POLYKETIDE SYNTHASE-RELATED"/>
    <property type="match status" value="1"/>
</dbReference>
<keyword evidence="7 9" id="KW-0275">Fatty acid biosynthesis</keyword>
<dbReference type="InterPro" id="IPR017568">
    <property type="entry name" value="3-oxoacyl-ACP_synth-2"/>
</dbReference>
<dbReference type="FunFam" id="3.40.47.10:FF:000024">
    <property type="entry name" value="3-oxoacyl-[acyl-carrier-protein] synthase, mitochondrial"/>
    <property type="match status" value="1"/>
</dbReference>
<accession>A0A1X2G4Z6</accession>
<dbReference type="Gene3D" id="3.40.47.10">
    <property type="match status" value="2"/>
</dbReference>
<dbReference type="SMART" id="SM00825">
    <property type="entry name" value="PKS_KS"/>
    <property type="match status" value="1"/>
</dbReference>
<dbReference type="CDD" id="cd00834">
    <property type="entry name" value="KAS_I_II"/>
    <property type="match status" value="1"/>
</dbReference>
<gene>
    <name evidence="13" type="ORF">DM01DRAFT_1411019</name>
</gene>
<dbReference type="EMBL" id="MCGT01000043">
    <property type="protein sequence ID" value="ORX45258.1"/>
    <property type="molecule type" value="Genomic_DNA"/>
</dbReference>
<comment type="caution">
    <text evidence="13">The sequence shown here is derived from an EMBL/GenBank/DDBJ whole genome shotgun (WGS) entry which is preliminary data.</text>
</comment>
<protein>
    <recommendedName>
        <fullName evidence="9">3-oxoacyl-[acyl-carrier-protein] synthase</fullName>
    </recommendedName>
</protein>
<keyword evidence="14" id="KW-1185">Reference proteome</keyword>
<reference evidence="13 14" key="1">
    <citation type="submission" date="2016-07" db="EMBL/GenBank/DDBJ databases">
        <title>Pervasive Adenine N6-methylation of Active Genes in Fungi.</title>
        <authorList>
            <consortium name="DOE Joint Genome Institute"/>
            <person name="Mondo S.J."/>
            <person name="Dannebaum R.O."/>
            <person name="Kuo R.C."/>
            <person name="Labutti K."/>
            <person name="Haridas S."/>
            <person name="Kuo A."/>
            <person name="Salamov A."/>
            <person name="Ahrendt S.R."/>
            <person name="Lipzen A."/>
            <person name="Sullivan W."/>
            <person name="Andreopoulos W.B."/>
            <person name="Clum A."/>
            <person name="Lindquist E."/>
            <person name="Daum C."/>
            <person name="Ramamoorthy G.K."/>
            <person name="Gryganskyi A."/>
            <person name="Culley D."/>
            <person name="Magnuson J.K."/>
            <person name="James T.Y."/>
            <person name="O'Malley M.A."/>
            <person name="Stajich J.E."/>
            <person name="Spatafora J.W."/>
            <person name="Visel A."/>
            <person name="Grigoriev I.V."/>
        </authorList>
    </citation>
    <scope>NUCLEOTIDE SEQUENCE [LARGE SCALE GENOMIC DNA]</scope>
    <source>
        <strain evidence="13 14">NRRL 3301</strain>
    </source>
</reference>
<keyword evidence="5" id="KW-0276">Fatty acid metabolism</keyword>
<dbReference type="NCBIfam" id="TIGR03150">
    <property type="entry name" value="fabF"/>
    <property type="match status" value="1"/>
</dbReference>
<dbReference type="GO" id="GO:0005739">
    <property type="term" value="C:mitochondrion"/>
    <property type="evidence" value="ECO:0007669"/>
    <property type="project" value="TreeGrafter"/>
</dbReference>
<organism evidence="13 14">
    <name type="scientific">Hesseltinella vesiculosa</name>
    <dbReference type="NCBI Taxonomy" id="101127"/>
    <lineage>
        <taxon>Eukaryota</taxon>
        <taxon>Fungi</taxon>
        <taxon>Fungi incertae sedis</taxon>
        <taxon>Mucoromycota</taxon>
        <taxon>Mucoromycotina</taxon>
        <taxon>Mucoromycetes</taxon>
        <taxon>Mucorales</taxon>
        <taxon>Cunninghamellaceae</taxon>
        <taxon>Hesseltinella</taxon>
    </lineage>
</organism>
<keyword evidence="3 9" id="KW-0444">Lipid biosynthesis</keyword>
<evidence type="ECO:0000259" key="12">
    <source>
        <dbReference type="PROSITE" id="PS52004"/>
    </source>
</evidence>
<dbReference type="PANTHER" id="PTHR11712:SF336">
    <property type="entry name" value="3-OXOACYL-[ACYL-CARRIER-PROTEIN] SYNTHASE, MITOCHONDRIAL"/>
    <property type="match status" value="1"/>
</dbReference>
<dbReference type="PROSITE" id="PS00606">
    <property type="entry name" value="KS3_1"/>
    <property type="match status" value="1"/>
</dbReference>
<evidence type="ECO:0000256" key="6">
    <source>
        <dbReference type="ARBA" id="ARBA00023098"/>
    </source>
</evidence>
<dbReference type="Proteomes" id="UP000242146">
    <property type="component" value="Unassembled WGS sequence"/>
</dbReference>
<feature type="active site" description="For beta-ketoacyl synthase activity" evidence="10">
    <location>
        <position position="171"/>
    </location>
</feature>
<keyword evidence="4 9" id="KW-0808">Transferase</keyword>
<dbReference type="InterPro" id="IPR020841">
    <property type="entry name" value="PKS_Beta-ketoAc_synthase_dom"/>
</dbReference>
<dbReference type="NCBIfam" id="NF005589">
    <property type="entry name" value="PRK07314.1"/>
    <property type="match status" value="1"/>
</dbReference>
<evidence type="ECO:0000256" key="5">
    <source>
        <dbReference type="ARBA" id="ARBA00022832"/>
    </source>
</evidence>
<dbReference type="STRING" id="101127.A0A1X2G4Z6"/>
<evidence type="ECO:0000256" key="9">
    <source>
        <dbReference type="PIRNR" id="PIRNR000447"/>
    </source>
</evidence>
<dbReference type="InterPro" id="IPR014030">
    <property type="entry name" value="Ketoacyl_synth_N"/>
</dbReference>
<comment type="similarity">
    <text evidence="2 9 11">Belongs to the thiolase-like superfamily. Beta-ketoacyl-ACP synthases family.</text>
</comment>
<evidence type="ECO:0000256" key="1">
    <source>
        <dbReference type="ARBA" id="ARBA00005194"/>
    </source>
</evidence>
<evidence type="ECO:0000256" key="3">
    <source>
        <dbReference type="ARBA" id="ARBA00022516"/>
    </source>
</evidence>
<evidence type="ECO:0000256" key="7">
    <source>
        <dbReference type="ARBA" id="ARBA00023160"/>
    </source>
</evidence>
<evidence type="ECO:0000313" key="14">
    <source>
        <dbReference type="Proteomes" id="UP000242146"/>
    </source>
</evidence>
<evidence type="ECO:0000256" key="10">
    <source>
        <dbReference type="PIRSR" id="PIRSR000447-1"/>
    </source>
</evidence>
<dbReference type="NCBIfam" id="NF004970">
    <property type="entry name" value="PRK06333.1"/>
    <property type="match status" value="1"/>
</dbReference>
<dbReference type="OrthoDB" id="5334845at2759"/>
<evidence type="ECO:0000313" key="13">
    <source>
        <dbReference type="EMBL" id="ORX45258.1"/>
    </source>
</evidence>
<dbReference type="AlphaFoldDB" id="A0A1X2G4Z6"/>
<name>A0A1X2G4Z6_9FUNG</name>
<keyword evidence="8" id="KW-0012">Acyltransferase</keyword>
<dbReference type="FunFam" id="3.40.47.10:FF:000015">
    <property type="entry name" value="3-oxoacyl-[acyl-carrier-protein] synthase, mitochondrial"/>
    <property type="match status" value="1"/>
</dbReference>
<evidence type="ECO:0000256" key="4">
    <source>
        <dbReference type="ARBA" id="ARBA00022679"/>
    </source>
</evidence>
<keyword evidence="6" id="KW-0443">Lipid metabolism</keyword>